<comment type="function">
    <text evidence="5">Modulates RecA activity.</text>
</comment>
<protein>
    <recommendedName>
        <fullName evidence="3 5">Regulatory protein RecX</fullName>
    </recommendedName>
</protein>
<dbReference type="RefSeq" id="WP_015396174.1">
    <property type="nucleotide sequence ID" value="NC_020294.1"/>
</dbReference>
<proteinExistence type="inferred from homology"/>
<comment type="subcellular location">
    <subcellularLocation>
        <location evidence="1 5">Cytoplasm</location>
    </subcellularLocation>
</comment>
<dbReference type="Pfam" id="PF21982">
    <property type="entry name" value="RecX_HTH1"/>
    <property type="match status" value="1"/>
</dbReference>
<dbReference type="HOGENOM" id="CLU_066607_3_1_4"/>
<evidence type="ECO:0000313" key="8">
    <source>
        <dbReference type="EMBL" id="AGF46763.1"/>
    </source>
</evidence>
<dbReference type="InterPro" id="IPR036388">
    <property type="entry name" value="WH-like_DNA-bd_sf"/>
</dbReference>
<dbReference type="STRING" id="1208919.CDSE_0442"/>
<evidence type="ECO:0000256" key="5">
    <source>
        <dbReference type="HAMAP-Rule" id="MF_01114"/>
    </source>
</evidence>
<evidence type="ECO:0000256" key="1">
    <source>
        <dbReference type="ARBA" id="ARBA00004496"/>
    </source>
</evidence>
<dbReference type="GO" id="GO:0005737">
    <property type="term" value="C:cytoplasm"/>
    <property type="evidence" value="ECO:0007669"/>
    <property type="project" value="UniProtKB-SubCell"/>
</dbReference>
<dbReference type="GO" id="GO:0006282">
    <property type="term" value="P:regulation of DNA repair"/>
    <property type="evidence" value="ECO:0007669"/>
    <property type="project" value="UniProtKB-UniRule"/>
</dbReference>
<dbReference type="Proteomes" id="UP000011547">
    <property type="component" value="Chromosome"/>
</dbReference>
<comment type="similarity">
    <text evidence="2 5">Belongs to the RecX family.</text>
</comment>
<feature type="domain" description="RecX third three-helical" evidence="6">
    <location>
        <begin position="96"/>
        <end position="140"/>
    </location>
</feature>
<dbReference type="PATRIC" id="fig|1208919.3.peg.201"/>
<evidence type="ECO:0000259" key="6">
    <source>
        <dbReference type="Pfam" id="PF21981"/>
    </source>
</evidence>
<feature type="domain" description="RecX first three-helical" evidence="7">
    <location>
        <begin position="7"/>
        <end position="44"/>
    </location>
</feature>
<dbReference type="eggNOG" id="COG2137">
    <property type="taxonomic scope" value="Bacteria"/>
</dbReference>
<dbReference type="OrthoDB" id="5295441at2"/>
<dbReference type="HAMAP" id="MF_01114">
    <property type="entry name" value="RecX"/>
    <property type="match status" value="1"/>
</dbReference>
<keyword evidence="9" id="KW-1185">Reference proteome</keyword>
<dbReference type="PANTHER" id="PTHR33602">
    <property type="entry name" value="REGULATORY PROTEIN RECX FAMILY PROTEIN"/>
    <property type="match status" value="1"/>
</dbReference>
<dbReference type="PANTHER" id="PTHR33602:SF1">
    <property type="entry name" value="REGULATORY PROTEIN RECX FAMILY PROTEIN"/>
    <property type="match status" value="1"/>
</dbReference>
<dbReference type="InterPro" id="IPR053926">
    <property type="entry name" value="RecX_HTH_1st"/>
</dbReference>
<evidence type="ECO:0000256" key="2">
    <source>
        <dbReference type="ARBA" id="ARBA00009695"/>
    </source>
</evidence>
<evidence type="ECO:0000256" key="3">
    <source>
        <dbReference type="ARBA" id="ARBA00018111"/>
    </source>
</evidence>
<evidence type="ECO:0000256" key="4">
    <source>
        <dbReference type="ARBA" id="ARBA00022490"/>
    </source>
</evidence>
<keyword evidence="4 5" id="KW-0963">Cytoplasm</keyword>
<name>M1L1Y8_9PROT</name>
<sequence length="146" mass="17165">MSKSLFAVALRLLSRKNYSSKELSEKLLLFCKNKEEIKSVIESLKEKKIISDNLFSDRLVEKLLLNYGSKFIERKLYSCGIDPDIINSYMFSIRQTDFERAVLLCDRKFKNHLSDDKLYSKKARFLTSHGFPSDVVYKILRFDMDD</sequence>
<reference evidence="8 9" key="1">
    <citation type="journal article" date="2013" name="Genome Biol. Evol.">
        <title>Genome evolution and phylogenomic analysis of candidatus kinetoplastibacterium, the betaproteobacterial endosymbionts of strigomonas and angomonas.</title>
        <authorList>
            <person name="Alves J.M."/>
            <person name="Serrano M.G."/>
            <person name="Maia da Silva F."/>
            <person name="Voegtly L.J."/>
            <person name="Matveyev A.V."/>
            <person name="Teixeira M.M."/>
            <person name="Camargo E.P."/>
            <person name="Buck G.A."/>
        </authorList>
    </citation>
    <scope>NUCLEOTIDE SEQUENCE [LARGE SCALE GENOMIC DNA]</scope>
    <source>
        <strain evidence="8 9">TCC079E</strain>
    </source>
</reference>
<dbReference type="Gene3D" id="1.10.10.10">
    <property type="entry name" value="Winged helix-like DNA-binding domain superfamily/Winged helix DNA-binding domain"/>
    <property type="match status" value="2"/>
</dbReference>
<evidence type="ECO:0000259" key="7">
    <source>
        <dbReference type="Pfam" id="PF21982"/>
    </source>
</evidence>
<accession>M1L1Y8</accession>
<dbReference type="InterPro" id="IPR003783">
    <property type="entry name" value="Regulatory_RecX"/>
</dbReference>
<evidence type="ECO:0000313" key="9">
    <source>
        <dbReference type="Proteomes" id="UP000011547"/>
    </source>
</evidence>
<dbReference type="AlphaFoldDB" id="M1L1Y8"/>
<dbReference type="Pfam" id="PF21981">
    <property type="entry name" value="RecX_HTH3"/>
    <property type="match status" value="1"/>
</dbReference>
<gene>
    <name evidence="5" type="primary">recX</name>
    <name evidence="8" type="ORF">CDSE_0442</name>
</gene>
<dbReference type="EMBL" id="CP003803">
    <property type="protein sequence ID" value="AGF46763.1"/>
    <property type="molecule type" value="Genomic_DNA"/>
</dbReference>
<organism evidence="8 9">
    <name type="scientific">Candidatus Kinetoplastidibacterium desouzai TCC079E</name>
    <dbReference type="NCBI Taxonomy" id="1208919"/>
    <lineage>
        <taxon>Bacteria</taxon>
        <taxon>Pseudomonadati</taxon>
        <taxon>Pseudomonadota</taxon>
        <taxon>Betaproteobacteria</taxon>
        <taxon>Candidatus Kinetoplastidibacterium</taxon>
    </lineage>
</organism>
<dbReference type="InterPro" id="IPR053925">
    <property type="entry name" value="RecX_HTH_3rd"/>
</dbReference>
<dbReference type="KEGG" id="kde:CDSE_0442"/>